<dbReference type="EMBL" id="JARKIE010000065">
    <property type="protein sequence ID" value="KAJ7690375.1"/>
    <property type="molecule type" value="Genomic_DNA"/>
</dbReference>
<gene>
    <name evidence="1" type="ORF">B0H17DRAFT_983173</name>
</gene>
<protein>
    <submittedName>
        <fullName evidence="1">Uncharacterized protein</fullName>
    </submittedName>
</protein>
<comment type="caution">
    <text evidence="1">The sequence shown here is derived from an EMBL/GenBank/DDBJ whole genome shotgun (WGS) entry which is preliminary data.</text>
</comment>
<evidence type="ECO:0000313" key="1">
    <source>
        <dbReference type="EMBL" id="KAJ7690375.1"/>
    </source>
</evidence>
<organism evidence="1 2">
    <name type="scientific">Mycena rosella</name>
    <name type="common">Pink bonnet</name>
    <name type="synonym">Agaricus rosellus</name>
    <dbReference type="NCBI Taxonomy" id="1033263"/>
    <lineage>
        <taxon>Eukaryota</taxon>
        <taxon>Fungi</taxon>
        <taxon>Dikarya</taxon>
        <taxon>Basidiomycota</taxon>
        <taxon>Agaricomycotina</taxon>
        <taxon>Agaricomycetes</taxon>
        <taxon>Agaricomycetidae</taxon>
        <taxon>Agaricales</taxon>
        <taxon>Marasmiineae</taxon>
        <taxon>Mycenaceae</taxon>
        <taxon>Mycena</taxon>
    </lineage>
</organism>
<feature type="non-terminal residue" evidence="1">
    <location>
        <position position="253"/>
    </location>
</feature>
<dbReference type="AlphaFoldDB" id="A0AAD7DGE7"/>
<accession>A0AAD7DGE7</accession>
<keyword evidence="2" id="KW-1185">Reference proteome</keyword>
<evidence type="ECO:0000313" key="2">
    <source>
        <dbReference type="Proteomes" id="UP001221757"/>
    </source>
</evidence>
<proteinExistence type="predicted"/>
<reference evidence="1" key="1">
    <citation type="submission" date="2023-03" db="EMBL/GenBank/DDBJ databases">
        <title>Massive genome expansion in bonnet fungi (Mycena s.s.) driven by repeated elements and novel gene families across ecological guilds.</title>
        <authorList>
            <consortium name="Lawrence Berkeley National Laboratory"/>
            <person name="Harder C.B."/>
            <person name="Miyauchi S."/>
            <person name="Viragh M."/>
            <person name="Kuo A."/>
            <person name="Thoen E."/>
            <person name="Andreopoulos B."/>
            <person name="Lu D."/>
            <person name="Skrede I."/>
            <person name="Drula E."/>
            <person name="Henrissat B."/>
            <person name="Morin E."/>
            <person name="Kohler A."/>
            <person name="Barry K."/>
            <person name="LaButti K."/>
            <person name="Morin E."/>
            <person name="Salamov A."/>
            <person name="Lipzen A."/>
            <person name="Mereny Z."/>
            <person name="Hegedus B."/>
            <person name="Baldrian P."/>
            <person name="Stursova M."/>
            <person name="Weitz H."/>
            <person name="Taylor A."/>
            <person name="Grigoriev I.V."/>
            <person name="Nagy L.G."/>
            <person name="Martin F."/>
            <person name="Kauserud H."/>
        </authorList>
    </citation>
    <scope>NUCLEOTIDE SEQUENCE</scope>
    <source>
        <strain evidence="1">CBHHK067</strain>
    </source>
</reference>
<name>A0AAD7DGE7_MYCRO</name>
<dbReference type="Proteomes" id="UP001221757">
    <property type="component" value="Unassembled WGS sequence"/>
</dbReference>
<sequence length="253" mass="28883">MGSAPTPWPSTHTLNHLVKKSSGYFIYASTIIKFVDDKAFRPTKRLESIENLSSDDSDSPFGALDQLYFQILSAVPVSFLSNLCDILCAIANFRLPSEQIDLLLGLEAGDARLILRSLQSVLNMGRRYNSVVTVHHASFLDFLQDHKRSSTFYIGSHRRTKLAHSVLNALAYTYQNRQLNRDSYPLPWRLGEQDWLEFISSMPPSPDLAARIQLINPDFLQWGSDDLGEEISCFVVWLREIQPIPHCLIQRWE</sequence>